<evidence type="ECO:0000256" key="1">
    <source>
        <dbReference type="SAM" id="MobiDB-lite"/>
    </source>
</evidence>
<dbReference type="EMBL" id="ASHM01207474">
    <property type="protein sequence ID" value="PNX67315.1"/>
    <property type="molecule type" value="Genomic_DNA"/>
</dbReference>
<evidence type="ECO:0000313" key="2">
    <source>
        <dbReference type="EMBL" id="PNX67315.1"/>
    </source>
</evidence>
<protein>
    <submittedName>
        <fullName evidence="2">Uncharacterized protein</fullName>
    </submittedName>
</protein>
<evidence type="ECO:0000313" key="3">
    <source>
        <dbReference type="Proteomes" id="UP000236291"/>
    </source>
</evidence>
<dbReference type="Proteomes" id="UP000236291">
    <property type="component" value="Unassembled WGS sequence"/>
</dbReference>
<reference evidence="2 3" key="1">
    <citation type="journal article" date="2014" name="Am. J. Bot.">
        <title>Genome assembly and annotation for red clover (Trifolium pratense; Fabaceae).</title>
        <authorList>
            <person name="Istvanek J."/>
            <person name="Jaros M."/>
            <person name="Krenek A."/>
            <person name="Repkova J."/>
        </authorList>
    </citation>
    <scope>NUCLEOTIDE SEQUENCE [LARGE SCALE GENOMIC DNA]</scope>
    <source>
        <strain evidence="3">cv. Tatra</strain>
        <tissue evidence="2">Young leaves</tissue>
    </source>
</reference>
<gene>
    <name evidence="2" type="ORF">L195_g063459</name>
</gene>
<accession>A0A2K3KLY0</accession>
<proteinExistence type="predicted"/>
<sequence length="61" mass="6793">MTKDGHFQIGEGQPNSQMLKSDLVHGNRSPSPIAADPVTSGRNPHLEIFGRRSLYIRAHRL</sequence>
<feature type="non-terminal residue" evidence="2">
    <location>
        <position position="61"/>
    </location>
</feature>
<reference evidence="2 3" key="2">
    <citation type="journal article" date="2017" name="Front. Plant Sci.">
        <title>Gene Classification and Mining of Molecular Markers Useful in Red Clover (Trifolium pratense) Breeding.</title>
        <authorList>
            <person name="Istvanek J."/>
            <person name="Dluhosova J."/>
            <person name="Dluhos P."/>
            <person name="Patkova L."/>
            <person name="Nedelnik J."/>
            <person name="Repkova J."/>
        </authorList>
    </citation>
    <scope>NUCLEOTIDE SEQUENCE [LARGE SCALE GENOMIC DNA]</scope>
    <source>
        <strain evidence="3">cv. Tatra</strain>
        <tissue evidence="2">Young leaves</tissue>
    </source>
</reference>
<comment type="caution">
    <text evidence="2">The sequence shown here is derived from an EMBL/GenBank/DDBJ whole genome shotgun (WGS) entry which is preliminary data.</text>
</comment>
<name>A0A2K3KLY0_TRIPR</name>
<dbReference type="AlphaFoldDB" id="A0A2K3KLY0"/>
<organism evidence="2 3">
    <name type="scientific">Trifolium pratense</name>
    <name type="common">Red clover</name>
    <dbReference type="NCBI Taxonomy" id="57577"/>
    <lineage>
        <taxon>Eukaryota</taxon>
        <taxon>Viridiplantae</taxon>
        <taxon>Streptophyta</taxon>
        <taxon>Embryophyta</taxon>
        <taxon>Tracheophyta</taxon>
        <taxon>Spermatophyta</taxon>
        <taxon>Magnoliopsida</taxon>
        <taxon>eudicotyledons</taxon>
        <taxon>Gunneridae</taxon>
        <taxon>Pentapetalae</taxon>
        <taxon>rosids</taxon>
        <taxon>fabids</taxon>
        <taxon>Fabales</taxon>
        <taxon>Fabaceae</taxon>
        <taxon>Papilionoideae</taxon>
        <taxon>50 kb inversion clade</taxon>
        <taxon>NPAAA clade</taxon>
        <taxon>Hologalegina</taxon>
        <taxon>IRL clade</taxon>
        <taxon>Trifolieae</taxon>
        <taxon>Trifolium</taxon>
    </lineage>
</organism>
<feature type="region of interest" description="Disordered" evidence="1">
    <location>
        <begin position="1"/>
        <end position="44"/>
    </location>
</feature>